<dbReference type="PANTHER" id="PTHR15394">
    <property type="entry name" value="SERINE HYDROLASE RBBP9"/>
    <property type="match status" value="1"/>
</dbReference>
<dbReference type="Proteomes" id="UP000609879">
    <property type="component" value="Unassembled WGS sequence"/>
</dbReference>
<dbReference type="InterPro" id="IPR029058">
    <property type="entry name" value="AB_hydrolase_fold"/>
</dbReference>
<dbReference type="EMBL" id="BOMI01000121">
    <property type="protein sequence ID" value="GID77456.1"/>
    <property type="molecule type" value="Genomic_DNA"/>
</dbReference>
<gene>
    <name evidence="1" type="ORF">Ade02nite_60970</name>
</gene>
<accession>A0ABQ3YBW2</accession>
<evidence type="ECO:0000313" key="2">
    <source>
        <dbReference type="Proteomes" id="UP000609879"/>
    </source>
</evidence>
<dbReference type="InterPro" id="IPR010662">
    <property type="entry name" value="RBBP9/YdeN"/>
</dbReference>
<protein>
    <recommendedName>
        <fullName evidence="3">Alpha/beta hydrolase</fullName>
    </recommendedName>
</protein>
<proteinExistence type="predicted"/>
<evidence type="ECO:0008006" key="3">
    <source>
        <dbReference type="Google" id="ProtNLM"/>
    </source>
</evidence>
<keyword evidence="2" id="KW-1185">Reference proteome</keyword>
<comment type="caution">
    <text evidence="1">The sequence shown here is derived from an EMBL/GenBank/DDBJ whole genome shotgun (WGS) entry which is preliminary data.</text>
</comment>
<reference evidence="1 2" key="1">
    <citation type="submission" date="2021-01" db="EMBL/GenBank/DDBJ databases">
        <title>Whole genome shotgun sequence of Actinoplanes deccanensis NBRC 13994.</title>
        <authorList>
            <person name="Komaki H."/>
            <person name="Tamura T."/>
        </authorList>
    </citation>
    <scope>NUCLEOTIDE SEQUENCE [LARGE SCALE GENOMIC DNA]</scope>
    <source>
        <strain evidence="1 2">NBRC 13994</strain>
    </source>
</reference>
<evidence type="ECO:0000313" key="1">
    <source>
        <dbReference type="EMBL" id="GID77456.1"/>
    </source>
</evidence>
<organism evidence="1 2">
    <name type="scientific">Paractinoplanes deccanensis</name>
    <dbReference type="NCBI Taxonomy" id="113561"/>
    <lineage>
        <taxon>Bacteria</taxon>
        <taxon>Bacillati</taxon>
        <taxon>Actinomycetota</taxon>
        <taxon>Actinomycetes</taxon>
        <taxon>Micromonosporales</taxon>
        <taxon>Micromonosporaceae</taxon>
        <taxon>Paractinoplanes</taxon>
    </lineage>
</organism>
<dbReference type="Gene3D" id="3.40.50.1820">
    <property type="entry name" value="alpha/beta hydrolase"/>
    <property type="match status" value="1"/>
</dbReference>
<dbReference type="PANTHER" id="PTHR15394:SF3">
    <property type="entry name" value="SERINE HYDROLASE RBBP9"/>
    <property type="match status" value="1"/>
</dbReference>
<dbReference type="Pfam" id="PF06821">
    <property type="entry name" value="Ser_hydrolase"/>
    <property type="match status" value="1"/>
</dbReference>
<sequence>MPYPPPMEQRAIIFHGTDASPEVAWYPWLAGRLAARGYTVEVPHYPGLNVEPIDTFLPRVLAAHTFDRRTVLVGHSGGAALLLAILEKVAVDRAFLVAGYCTPPNTSDEPVLRSSYDWDAIRANVRDPYFINSATDPYGCDATQGRAMFDRVGGTQLIRNDGHFGDHNQTYDEFPLLDRLIA</sequence>
<dbReference type="SUPFAM" id="SSF53474">
    <property type="entry name" value="alpha/beta-Hydrolases"/>
    <property type="match status" value="1"/>
</dbReference>
<name>A0ABQ3YBW2_9ACTN</name>